<organism evidence="2 3">
    <name type="scientific">candidate division WS6 bacterium GW2011_GWF2_39_15</name>
    <dbReference type="NCBI Taxonomy" id="1619100"/>
    <lineage>
        <taxon>Bacteria</taxon>
        <taxon>Candidatus Dojkabacteria</taxon>
    </lineage>
</organism>
<accession>A0A0G0MNI3</accession>
<feature type="region of interest" description="Disordered" evidence="1">
    <location>
        <begin position="1"/>
        <end position="31"/>
    </location>
</feature>
<evidence type="ECO:0000256" key="1">
    <source>
        <dbReference type="SAM" id="MobiDB-lite"/>
    </source>
</evidence>
<evidence type="ECO:0000313" key="2">
    <source>
        <dbReference type="EMBL" id="KKR05609.1"/>
    </source>
</evidence>
<sequence>MEKRGYRHPLLMRKQDRRRHPNHQILERENTDYDRDSDRLAVKFLAEDGRLWISEKMEVCQFQTFRRMNTVEVEIQPLGRPEVFRFRITEDNDIVVENEKKESDFIAITLNGSELYC</sequence>
<proteinExistence type="predicted"/>
<dbReference type="AlphaFoldDB" id="A0A0G0MNI3"/>
<name>A0A0G0MNI3_9BACT</name>
<evidence type="ECO:0000313" key="3">
    <source>
        <dbReference type="Proteomes" id="UP000034799"/>
    </source>
</evidence>
<feature type="compositionally biased region" description="Basic residues" evidence="1">
    <location>
        <begin position="1"/>
        <end position="22"/>
    </location>
</feature>
<reference evidence="2 3" key="1">
    <citation type="journal article" date="2015" name="Nature">
        <title>rRNA introns, odd ribosomes, and small enigmatic genomes across a large radiation of phyla.</title>
        <authorList>
            <person name="Brown C.T."/>
            <person name="Hug L.A."/>
            <person name="Thomas B.C."/>
            <person name="Sharon I."/>
            <person name="Castelle C.J."/>
            <person name="Singh A."/>
            <person name="Wilkins M.J."/>
            <person name="Williams K.H."/>
            <person name="Banfield J.F."/>
        </authorList>
    </citation>
    <scope>NUCLEOTIDE SEQUENCE [LARGE SCALE GENOMIC DNA]</scope>
</reference>
<dbReference type="EMBL" id="LBWK01000002">
    <property type="protein sequence ID" value="KKR05609.1"/>
    <property type="molecule type" value="Genomic_DNA"/>
</dbReference>
<protein>
    <submittedName>
        <fullName evidence="2">Uncharacterized protein</fullName>
    </submittedName>
</protein>
<dbReference type="Proteomes" id="UP000034799">
    <property type="component" value="Unassembled WGS sequence"/>
</dbReference>
<comment type="caution">
    <text evidence="2">The sequence shown here is derived from an EMBL/GenBank/DDBJ whole genome shotgun (WGS) entry which is preliminary data.</text>
</comment>
<dbReference type="STRING" id="1619100.UT34_C0002G0116"/>
<gene>
    <name evidence="2" type="ORF">UT34_C0002G0116</name>
</gene>